<proteinExistence type="predicted"/>
<accession>A0A4C1VGC1</accession>
<dbReference type="OrthoDB" id="7298408at2759"/>
<dbReference type="EMBL" id="BGZK01000344">
    <property type="protein sequence ID" value="GBP38168.1"/>
    <property type="molecule type" value="Genomic_DNA"/>
</dbReference>
<sequence length="154" mass="16814">MDAEGRLVLWRPGLWVGGAPTLSCRTCRQRRADRMSADEPRPQGYQRNPCGRRSDIQQHPLGRHNGGSAALACSINFGMRCFSLFWSSHGLTEVASEGIKSGRKRSISVPAGARHCACAHGLGAWQVEMTIVKGEGGGYRSGRSCRRPPPVERL</sequence>
<organism evidence="2 3">
    <name type="scientific">Eumeta variegata</name>
    <name type="common">Bagworm moth</name>
    <name type="synonym">Eumeta japonica</name>
    <dbReference type="NCBI Taxonomy" id="151549"/>
    <lineage>
        <taxon>Eukaryota</taxon>
        <taxon>Metazoa</taxon>
        <taxon>Ecdysozoa</taxon>
        <taxon>Arthropoda</taxon>
        <taxon>Hexapoda</taxon>
        <taxon>Insecta</taxon>
        <taxon>Pterygota</taxon>
        <taxon>Neoptera</taxon>
        <taxon>Endopterygota</taxon>
        <taxon>Lepidoptera</taxon>
        <taxon>Glossata</taxon>
        <taxon>Ditrysia</taxon>
        <taxon>Tineoidea</taxon>
        <taxon>Psychidae</taxon>
        <taxon>Oiketicinae</taxon>
        <taxon>Eumeta</taxon>
    </lineage>
</organism>
<dbReference type="AlphaFoldDB" id="A0A4C1VGC1"/>
<reference evidence="2 3" key="1">
    <citation type="journal article" date="2019" name="Commun. Biol.">
        <title>The bagworm genome reveals a unique fibroin gene that provides high tensile strength.</title>
        <authorList>
            <person name="Kono N."/>
            <person name="Nakamura H."/>
            <person name="Ohtoshi R."/>
            <person name="Tomita M."/>
            <person name="Numata K."/>
            <person name="Arakawa K."/>
        </authorList>
    </citation>
    <scope>NUCLEOTIDE SEQUENCE [LARGE SCALE GENOMIC DNA]</scope>
</reference>
<comment type="caution">
    <text evidence="2">The sequence shown here is derived from an EMBL/GenBank/DDBJ whole genome shotgun (WGS) entry which is preliminary data.</text>
</comment>
<evidence type="ECO:0000256" key="1">
    <source>
        <dbReference type="SAM" id="MobiDB-lite"/>
    </source>
</evidence>
<evidence type="ECO:0000313" key="3">
    <source>
        <dbReference type="Proteomes" id="UP000299102"/>
    </source>
</evidence>
<keyword evidence="3" id="KW-1185">Reference proteome</keyword>
<gene>
    <name evidence="2" type="ORF">EVAR_80454_1</name>
</gene>
<evidence type="ECO:0000313" key="2">
    <source>
        <dbReference type="EMBL" id="GBP38168.1"/>
    </source>
</evidence>
<feature type="region of interest" description="Disordered" evidence="1">
    <location>
        <begin position="33"/>
        <end position="52"/>
    </location>
</feature>
<dbReference type="Proteomes" id="UP000299102">
    <property type="component" value="Unassembled WGS sequence"/>
</dbReference>
<protein>
    <submittedName>
        <fullName evidence="2">Uncharacterized protein</fullName>
    </submittedName>
</protein>
<name>A0A4C1VGC1_EUMVA</name>